<keyword evidence="2" id="KW-1185">Reference proteome</keyword>
<organism evidence="1 2">
    <name type="scientific">Colletotrichum navitas</name>
    <dbReference type="NCBI Taxonomy" id="681940"/>
    <lineage>
        <taxon>Eukaryota</taxon>
        <taxon>Fungi</taxon>
        <taxon>Dikarya</taxon>
        <taxon>Ascomycota</taxon>
        <taxon>Pezizomycotina</taxon>
        <taxon>Sordariomycetes</taxon>
        <taxon>Hypocreomycetidae</taxon>
        <taxon>Glomerellales</taxon>
        <taxon>Glomerellaceae</taxon>
        <taxon>Colletotrichum</taxon>
        <taxon>Colletotrichum graminicola species complex</taxon>
    </lineage>
</organism>
<dbReference type="EMBL" id="JAHLJV010000006">
    <property type="protein sequence ID" value="KAK1597839.1"/>
    <property type="molecule type" value="Genomic_DNA"/>
</dbReference>
<evidence type="ECO:0000313" key="1">
    <source>
        <dbReference type="EMBL" id="KAK1597839.1"/>
    </source>
</evidence>
<sequence length="81" mass="8713">MGGSLMAQRCHQFPAVISSRKTFKPFSASSLLPSAVSKTTTIKESSPAGSDPQVALVYSPETRTMVSHVSWSWYSSSTPDC</sequence>
<reference evidence="1" key="1">
    <citation type="submission" date="2021-06" db="EMBL/GenBank/DDBJ databases">
        <title>Comparative genomics, transcriptomics and evolutionary studies reveal genomic signatures of adaptation to plant cell wall in hemibiotrophic fungi.</title>
        <authorList>
            <consortium name="DOE Joint Genome Institute"/>
            <person name="Baroncelli R."/>
            <person name="Diaz J.F."/>
            <person name="Benocci T."/>
            <person name="Peng M."/>
            <person name="Battaglia E."/>
            <person name="Haridas S."/>
            <person name="Andreopoulos W."/>
            <person name="Labutti K."/>
            <person name="Pangilinan J."/>
            <person name="Floch G.L."/>
            <person name="Makela M.R."/>
            <person name="Henrissat B."/>
            <person name="Grigoriev I.V."/>
            <person name="Crouch J.A."/>
            <person name="De Vries R.P."/>
            <person name="Sukno S.A."/>
            <person name="Thon M.R."/>
        </authorList>
    </citation>
    <scope>NUCLEOTIDE SEQUENCE</scope>
    <source>
        <strain evidence="1">CBS 125086</strain>
    </source>
</reference>
<gene>
    <name evidence="1" type="ORF">LY79DRAFT_319443</name>
</gene>
<proteinExistence type="predicted"/>
<comment type="caution">
    <text evidence="1">The sequence shown here is derived from an EMBL/GenBank/DDBJ whole genome shotgun (WGS) entry which is preliminary data.</text>
</comment>
<evidence type="ECO:0000313" key="2">
    <source>
        <dbReference type="Proteomes" id="UP001230504"/>
    </source>
</evidence>
<protein>
    <submittedName>
        <fullName evidence="1">Uncharacterized protein</fullName>
    </submittedName>
</protein>
<accession>A0AAD8QBA8</accession>
<dbReference type="Proteomes" id="UP001230504">
    <property type="component" value="Unassembled WGS sequence"/>
</dbReference>
<name>A0AAD8QBA8_9PEZI</name>
<dbReference type="RefSeq" id="XP_060418585.1">
    <property type="nucleotide sequence ID" value="XM_060552394.1"/>
</dbReference>
<dbReference type="GeneID" id="85436634"/>
<dbReference type="AlphaFoldDB" id="A0AAD8QBA8"/>